<dbReference type="RefSeq" id="WP_119538646.1">
    <property type="nucleotide sequence ID" value="NZ_QYRN01000002.1"/>
</dbReference>
<dbReference type="SUPFAM" id="SSF55298">
    <property type="entry name" value="YjgF-like"/>
    <property type="match status" value="1"/>
</dbReference>
<dbReference type="Gene3D" id="3.30.1330.40">
    <property type="entry name" value="RutC-like"/>
    <property type="match status" value="1"/>
</dbReference>
<evidence type="ECO:0000313" key="2">
    <source>
        <dbReference type="EMBL" id="RIY02568.1"/>
    </source>
</evidence>
<comment type="caution">
    <text evidence="2">The sequence shown here is derived from an EMBL/GenBank/DDBJ whole genome shotgun (WGS) entry which is preliminary data.</text>
</comment>
<dbReference type="EMBL" id="QYRN01000002">
    <property type="protein sequence ID" value="RIY02568.1"/>
    <property type="molecule type" value="Genomic_DNA"/>
</dbReference>
<name>A0A3A1WW28_9HYPH</name>
<dbReference type="Proteomes" id="UP000265750">
    <property type="component" value="Unassembled WGS sequence"/>
</dbReference>
<dbReference type="CDD" id="cd06150">
    <property type="entry name" value="YjgF_YER057c_UK114_like_2"/>
    <property type="match status" value="1"/>
</dbReference>
<dbReference type="InterPro" id="IPR019897">
    <property type="entry name" value="RidA_CS"/>
</dbReference>
<accession>A0A3A1WW28</accession>
<dbReference type="InterPro" id="IPR006175">
    <property type="entry name" value="YjgF/YER057c/UK114"/>
</dbReference>
<proteinExistence type="inferred from homology"/>
<organism evidence="2 3">
    <name type="scientific">Aureimonas flava</name>
    <dbReference type="NCBI Taxonomy" id="2320271"/>
    <lineage>
        <taxon>Bacteria</taxon>
        <taxon>Pseudomonadati</taxon>
        <taxon>Pseudomonadota</taxon>
        <taxon>Alphaproteobacteria</taxon>
        <taxon>Hyphomicrobiales</taxon>
        <taxon>Aurantimonadaceae</taxon>
        <taxon>Aureimonas</taxon>
    </lineage>
</organism>
<reference evidence="3" key="1">
    <citation type="submission" date="2018-09" db="EMBL/GenBank/DDBJ databases">
        <authorList>
            <person name="Tuo L."/>
        </authorList>
    </citation>
    <scope>NUCLEOTIDE SEQUENCE [LARGE SCALE GENOMIC DNA]</scope>
    <source>
        <strain evidence="3">M2BS4Y-1</strain>
    </source>
</reference>
<evidence type="ECO:0000256" key="1">
    <source>
        <dbReference type="ARBA" id="ARBA00010552"/>
    </source>
</evidence>
<dbReference type="InterPro" id="IPR035959">
    <property type="entry name" value="RutC-like_sf"/>
</dbReference>
<dbReference type="PANTHER" id="PTHR47328">
    <property type="match status" value="1"/>
</dbReference>
<dbReference type="AlphaFoldDB" id="A0A3A1WW28"/>
<dbReference type="InterPro" id="IPR035709">
    <property type="entry name" value="YoaB-like"/>
</dbReference>
<dbReference type="OrthoDB" id="9803101at2"/>
<dbReference type="PANTHER" id="PTHR47328:SF1">
    <property type="entry name" value="RUTC FAMILY PROTEIN YOAB"/>
    <property type="match status" value="1"/>
</dbReference>
<dbReference type="Pfam" id="PF01042">
    <property type="entry name" value="Ribonuc_L-PSP"/>
    <property type="match status" value="1"/>
</dbReference>
<comment type="similarity">
    <text evidence="1">Belongs to the RutC family.</text>
</comment>
<evidence type="ECO:0000313" key="3">
    <source>
        <dbReference type="Proteomes" id="UP000265750"/>
    </source>
</evidence>
<gene>
    <name evidence="2" type="ORF">D3218_04145</name>
</gene>
<keyword evidence="3" id="KW-1185">Reference proteome</keyword>
<dbReference type="PROSITE" id="PS01094">
    <property type="entry name" value="UPF0076"/>
    <property type="match status" value="1"/>
</dbReference>
<protein>
    <submittedName>
        <fullName evidence="2">RidA family protein</fullName>
    </submittedName>
</protein>
<sequence length="115" mass="12620">MTIQRHAVGERFCRALTHNGTVYLAGMTADDLAAGTTGQTEQILAKIDHFLAEAGSDKRKILSATIWLRDIADFDLMNVAWDAWVDRQAMPVRATVEARLAGDAYRVEIMVTAAA</sequence>